<dbReference type="AlphaFoldDB" id="A0A1F5YV49"/>
<protein>
    <recommendedName>
        <fullName evidence="2">GHMP kinase N-terminal domain-containing protein</fullName>
    </recommendedName>
</protein>
<feature type="domain" description="GHMP kinase N-terminal" evidence="2">
    <location>
        <begin position="78"/>
        <end position="156"/>
    </location>
</feature>
<evidence type="ECO:0000256" key="1">
    <source>
        <dbReference type="ARBA" id="ARBA00022777"/>
    </source>
</evidence>
<dbReference type="STRING" id="1798371.A2W14_05955"/>
<evidence type="ECO:0000313" key="3">
    <source>
        <dbReference type="EMBL" id="OGG03976.1"/>
    </source>
</evidence>
<evidence type="ECO:0000313" key="4">
    <source>
        <dbReference type="Proteomes" id="UP000176665"/>
    </source>
</evidence>
<dbReference type="EMBL" id="MFJA01000011">
    <property type="protein sequence ID" value="OGG03976.1"/>
    <property type="molecule type" value="Genomic_DNA"/>
</dbReference>
<dbReference type="InterPro" id="IPR012043">
    <property type="entry name" value="PoK"/>
</dbReference>
<dbReference type="PANTHER" id="PTHR42282:SF1">
    <property type="entry name" value="PANTOATE KINASE"/>
    <property type="match status" value="1"/>
</dbReference>
<dbReference type="SUPFAM" id="SSF54211">
    <property type="entry name" value="Ribosomal protein S5 domain 2-like"/>
    <property type="match status" value="1"/>
</dbReference>
<dbReference type="InterPro" id="IPR014721">
    <property type="entry name" value="Ribsml_uS5_D2-typ_fold_subgr"/>
</dbReference>
<gene>
    <name evidence="3" type="ORF">A2W14_05955</name>
</gene>
<dbReference type="PANTHER" id="PTHR42282">
    <property type="entry name" value="PANTOATE KINASE-RELATED"/>
    <property type="match status" value="1"/>
</dbReference>
<proteinExistence type="predicted"/>
<dbReference type="PIRSF" id="PIRSF016896">
    <property type="entry name" value="GHMP_arc_MJ0969"/>
    <property type="match status" value="1"/>
</dbReference>
<dbReference type="InterPro" id="IPR006204">
    <property type="entry name" value="GHMP_kinase_N_dom"/>
</dbReference>
<dbReference type="Proteomes" id="UP000176665">
    <property type="component" value="Unassembled WGS sequence"/>
</dbReference>
<keyword evidence="1" id="KW-0808">Transferase</keyword>
<organism evidence="3 4">
    <name type="scientific">Candidatus Gottesmanbacteria bacterium RBG_16_37_8</name>
    <dbReference type="NCBI Taxonomy" id="1798371"/>
    <lineage>
        <taxon>Bacteria</taxon>
        <taxon>Candidatus Gottesmaniibacteriota</taxon>
    </lineage>
</organism>
<keyword evidence="1" id="KW-0418">Kinase</keyword>
<reference evidence="3 4" key="1">
    <citation type="journal article" date="2016" name="Nat. Commun.">
        <title>Thousands of microbial genomes shed light on interconnected biogeochemical processes in an aquifer system.</title>
        <authorList>
            <person name="Anantharaman K."/>
            <person name="Brown C.T."/>
            <person name="Hug L.A."/>
            <person name="Sharon I."/>
            <person name="Castelle C.J."/>
            <person name="Probst A.J."/>
            <person name="Thomas B.C."/>
            <person name="Singh A."/>
            <person name="Wilkins M.J."/>
            <person name="Karaoz U."/>
            <person name="Brodie E.L."/>
            <person name="Williams K.H."/>
            <person name="Hubbard S.S."/>
            <person name="Banfield J.F."/>
        </authorList>
    </citation>
    <scope>NUCLEOTIDE SEQUENCE [LARGE SCALE GENOMIC DNA]</scope>
</reference>
<name>A0A1F5YV49_9BACT</name>
<sequence>MKKAKATCPSSLSFIFKAILPKENKIRQISISDLLTYYSRYGSVGVGCTIDKKVTVEVSRSQTNRLTFNGEKLNLPTVWRAVSFLAKDQLEINISSPLPLGCGFGISGAATLASLWAIRRLFNLKESSEKLALISHFAEIAEKTGLGTVATQITGGFLVKKKAGIPPRFRELPLLGEKIYAVKLRPMATAKVLEDKRKLSDINYYADAALTKINSIKNPTLKEIINISYEFYRKSKIFDSKKGEQLIKVITKQGGSATMAIIGEVIFCNVEPILSDSYKIYELTISKDTVS</sequence>
<dbReference type="GO" id="GO:0016301">
    <property type="term" value="F:kinase activity"/>
    <property type="evidence" value="ECO:0007669"/>
    <property type="project" value="UniProtKB-KW"/>
</dbReference>
<evidence type="ECO:0000259" key="2">
    <source>
        <dbReference type="Pfam" id="PF00288"/>
    </source>
</evidence>
<dbReference type="InterPro" id="IPR020568">
    <property type="entry name" value="Ribosomal_Su5_D2-typ_SF"/>
</dbReference>
<dbReference type="GO" id="GO:0005524">
    <property type="term" value="F:ATP binding"/>
    <property type="evidence" value="ECO:0007669"/>
    <property type="project" value="InterPro"/>
</dbReference>
<dbReference type="Pfam" id="PF00288">
    <property type="entry name" value="GHMP_kinases_N"/>
    <property type="match status" value="1"/>
</dbReference>
<dbReference type="Gene3D" id="3.30.230.10">
    <property type="match status" value="1"/>
</dbReference>
<accession>A0A1F5YV49</accession>
<comment type="caution">
    <text evidence="3">The sequence shown here is derived from an EMBL/GenBank/DDBJ whole genome shotgun (WGS) entry which is preliminary data.</text>
</comment>